<dbReference type="Pfam" id="PF12969">
    <property type="entry name" value="DUF3857"/>
    <property type="match status" value="1"/>
</dbReference>
<evidence type="ECO:0000259" key="1">
    <source>
        <dbReference type="Pfam" id="PF12969"/>
    </source>
</evidence>
<name>A0A2S1SGJ6_9FLAO</name>
<dbReference type="EMBL" id="CP029187">
    <property type="protein sequence ID" value="AWI25520.1"/>
    <property type="molecule type" value="Genomic_DNA"/>
</dbReference>
<dbReference type="RefSeq" id="WP_108903309.1">
    <property type="nucleotide sequence ID" value="NZ_CP029187.1"/>
</dbReference>
<accession>A0A2S1SGJ6</accession>
<keyword evidence="3" id="KW-1185">Reference proteome</keyword>
<dbReference type="InterPro" id="IPR024618">
    <property type="entry name" value="DUF3857"/>
</dbReference>
<dbReference type="Gene3D" id="3.10.620.30">
    <property type="match status" value="1"/>
</dbReference>
<dbReference type="AlphaFoldDB" id="A0A2S1SGJ6"/>
<organism evidence="2 3">
    <name type="scientific">Flavobacterium pallidum</name>
    <dbReference type="NCBI Taxonomy" id="2172098"/>
    <lineage>
        <taxon>Bacteria</taxon>
        <taxon>Pseudomonadati</taxon>
        <taxon>Bacteroidota</taxon>
        <taxon>Flavobacteriia</taxon>
        <taxon>Flavobacteriales</taxon>
        <taxon>Flavobacteriaceae</taxon>
        <taxon>Flavobacterium</taxon>
    </lineage>
</organism>
<gene>
    <name evidence="2" type="ORF">HYN49_06200</name>
</gene>
<dbReference type="Gene3D" id="2.60.40.3140">
    <property type="match status" value="1"/>
</dbReference>
<reference evidence="2 3" key="1">
    <citation type="submission" date="2018-05" db="EMBL/GenBank/DDBJ databases">
        <title>Genome sequencing of Flavobacterium sp. HYN0049.</title>
        <authorList>
            <person name="Yi H."/>
            <person name="Baek C."/>
        </authorList>
    </citation>
    <scope>NUCLEOTIDE SEQUENCE [LARGE SCALE GENOMIC DNA]</scope>
    <source>
        <strain evidence="2 3">HYN0049</strain>
    </source>
</reference>
<dbReference type="Gene3D" id="2.60.120.1130">
    <property type="match status" value="1"/>
</dbReference>
<dbReference type="OrthoDB" id="98874at2"/>
<sequence>MHTRIWLVLLLSVQFSIGQKFEPGKVTVKDLEIKQHPNDSSAVAAVLYNKGMTKFNYSEARGFTVEHTFEMRIKIYKKEGLQYANYEVPYYIGYENLNPDVLDITDAVTYNLVNGKVEKTKIGNEGKFREKVSKNWKTATITLPNVKVGSIIEFRYKLKSEDLMSFPTFVFQRNIPVDFVEYTTEIPVMYGYKQVLQGLFKGIASKSIVEHNAINFNNSTTARTDALEFSQVTTTFTGKDIAALKLEEFVDNIENYRSAVDYELEVIREKEEQDNKNFSKTWEDVAQKIYKRDEFGKQLQRTDYFEAELRQLINGIQDHDEKVKVIYDYVKLKMNWNGEFGYLTDKGVQKAWLDRTGNDAEINFILIAMLNAAGVVAYPVLVSTVENGIPVYPNQTSFNYVVASCNFNEKRILMDACTKKAPPGILPLYALNWNGRLIAKDGNSEEIDMHPPSPSKNNTTIVAALDMQGHITGQVRLYKTDYDAFVFRQKYAGTNREQYLEYLENNFNKISISDYTIENEQNLMEPVKESFNFSSDGLVETIGARMYLNPSLFLQRIKNAFTSEDRQLPVFFGYPKQSRIVINLQVPEGYAVESIPQPIAVATPENVAAFKYEIKEMAGKIQVSITSEINMMLVSQDFYPVLKDFFQKVADKQNEKIVLKKI</sequence>
<dbReference type="Proteomes" id="UP000244937">
    <property type="component" value="Chromosome"/>
</dbReference>
<feature type="domain" description="DUF3857" evidence="1">
    <location>
        <begin position="64"/>
        <end position="188"/>
    </location>
</feature>
<evidence type="ECO:0000313" key="2">
    <source>
        <dbReference type="EMBL" id="AWI25520.1"/>
    </source>
</evidence>
<proteinExistence type="predicted"/>
<evidence type="ECO:0000313" key="3">
    <source>
        <dbReference type="Proteomes" id="UP000244937"/>
    </source>
</evidence>
<protein>
    <recommendedName>
        <fullName evidence="1">DUF3857 domain-containing protein</fullName>
    </recommendedName>
</protein>
<dbReference type="KEGG" id="fpal:HYN49_06200"/>